<protein>
    <recommendedName>
        <fullName evidence="3">GIY-YIG domain-containing protein</fullName>
    </recommendedName>
</protein>
<evidence type="ECO:0008006" key="3">
    <source>
        <dbReference type="Google" id="ProtNLM"/>
    </source>
</evidence>
<keyword evidence="2" id="KW-1185">Reference proteome</keyword>
<dbReference type="Proteomes" id="UP000186141">
    <property type="component" value="Unassembled WGS sequence"/>
</dbReference>
<organism evidence="1 2">
    <name type="scientific">Gemmobacter megaterium</name>
    <dbReference type="NCBI Taxonomy" id="1086013"/>
    <lineage>
        <taxon>Bacteria</taxon>
        <taxon>Pseudomonadati</taxon>
        <taxon>Pseudomonadota</taxon>
        <taxon>Alphaproteobacteria</taxon>
        <taxon>Rhodobacterales</taxon>
        <taxon>Paracoccaceae</taxon>
        <taxon>Gemmobacter</taxon>
    </lineage>
</organism>
<proteinExistence type="predicted"/>
<dbReference type="RefSeq" id="WP_076534482.1">
    <property type="nucleotide sequence ID" value="NZ_BMEH01000018.1"/>
</dbReference>
<dbReference type="STRING" id="1086013.SAMN05421774_1199"/>
<evidence type="ECO:0000313" key="2">
    <source>
        <dbReference type="Proteomes" id="UP000186141"/>
    </source>
</evidence>
<name>A0A1N7QPM9_9RHOB</name>
<dbReference type="AlphaFoldDB" id="A0A1N7QPM9"/>
<accession>A0A1N7QPM9</accession>
<evidence type="ECO:0000313" key="1">
    <source>
        <dbReference type="EMBL" id="SIT24880.1"/>
    </source>
</evidence>
<dbReference type="OrthoDB" id="8371061at2"/>
<gene>
    <name evidence="1" type="ORF">SAMN05421774_1199</name>
</gene>
<sequence>MTDTLHRLSLPGPMLRRGFWLYVWRVEAGAQTLLYVGRTGDNSSPHATAPYTRMGQHLGKMPNQNALRRHLESKGIIPEDCARFDLIAHGPIYDQVPHDTDDRTVLMQRHIPLRDQVGAMEKLLCDGLKAARYNVMNSVNCRWTLDADGLEKWQAAKTSFQAEFPDLGREM</sequence>
<dbReference type="EMBL" id="FTOT01000019">
    <property type="protein sequence ID" value="SIT24880.1"/>
    <property type="molecule type" value="Genomic_DNA"/>
</dbReference>
<reference evidence="1 2" key="1">
    <citation type="submission" date="2017-01" db="EMBL/GenBank/DDBJ databases">
        <authorList>
            <person name="Mah S.A."/>
            <person name="Swanson W.J."/>
            <person name="Moy G.W."/>
            <person name="Vacquier V.D."/>
        </authorList>
    </citation>
    <scope>NUCLEOTIDE SEQUENCE [LARGE SCALE GENOMIC DNA]</scope>
    <source>
        <strain evidence="1 2">DSM 26375</strain>
    </source>
</reference>